<protein>
    <recommendedName>
        <fullName evidence="3">Plasmid stabilization system protein</fullName>
    </recommendedName>
</protein>
<evidence type="ECO:0000313" key="1">
    <source>
        <dbReference type="EMBL" id="EYF03250.1"/>
    </source>
</evidence>
<gene>
    <name evidence="1" type="ORF">CAP_5754</name>
</gene>
<accession>A0A017T322</accession>
<dbReference type="Proteomes" id="UP000019678">
    <property type="component" value="Unassembled WGS sequence"/>
</dbReference>
<organism evidence="1 2">
    <name type="scientific">Chondromyces apiculatus DSM 436</name>
    <dbReference type="NCBI Taxonomy" id="1192034"/>
    <lineage>
        <taxon>Bacteria</taxon>
        <taxon>Pseudomonadati</taxon>
        <taxon>Myxococcota</taxon>
        <taxon>Polyangia</taxon>
        <taxon>Polyangiales</taxon>
        <taxon>Polyangiaceae</taxon>
        <taxon>Chondromyces</taxon>
    </lineage>
</organism>
<dbReference type="eggNOG" id="COG3668">
    <property type="taxonomic scope" value="Bacteria"/>
</dbReference>
<dbReference type="AlphaFoldDB" id="A0A017T322"/>
<sequence length="86" mass="9983">MWYEEQRPGLGDEFVASVSSVLERITEVPFSFPGWPELPAGHSPIHRAVTPRFPYLIAFEVHSQHVLVLAIAHAKRRPFYWLTRTR</sequence>
<keyword evidence="2" id="KW-1185">Reference proteome</keyword>
<name>A0A017T322_9BACT</name>
<evidence type="ECO:0008006" key="3">
    <source>
        <dbReference type="Google" id="ProtNLM"/>
    </source>
</evidence>
<reference evidence="1 2" key="1">
    <citation type="submission" date="2013-05" db="EMBL/GenBank/DDBJ databases">
        <title>Genome assembly of Chondromyces apiculatus DSM 436.</title>
        <authorList>
            <person name="Sharma G."/>
            <person name="Khatri I."/>
            <person name="Kaur C."/>
            <person name="Mayilraj S."/>
            <person name="Subramanian S."/>
        </authorList>
    </citation>
    <scope>NUCLEOTIDE SEQUENCE [LARGE SCALE GENOMIC DNA]</scope>
    <source>
        <strain evidence="1 2">DSM 436</strain>
    </source>
</reference>
<dbReference type="EMBL" id="ASRX01000049">
    <property type="protein sequence ID" value="EYF03250.1"/>
    <property type="molecule type" value="Genomic_DNA"/>
</dbReference>
<proteinExistence type="predicted"/>
<comment type="caution">
    <text evidence="1">The sequence shown here is derived from an EMBL/GenBank/DDBJ whole genome shotgun (WGS) entry which is preliminary data.</text>
</comment>
<evidence type="ECO:0000313" key="2">
    <source>
        <dbReference type="Proteomes" id="UP000019678"/>
    </source>
</evidence>
<dbReference type="Gene3D" id="3.30.2310.20">
    <property type="entry name" value="RelE-like"/>
    <property type="match status" value="1"/>
</dbReference>
<dbReference type="STRING" id="1192034.CAP_5754"/>
<dbReference type="InterPro" id="IPR035093">
    <property type="entry name" value="RelE/ParE_toxin_dom_sf"/>
</dbReference>